<dbReference type="RefSeq" id="XP_040767417.1">
    <property type="nucleotide sequence ID" value="XM_040911165.1"/>
</dbReference>
<sequence>MTAVALNNDHPLALELESLCSAVSRYQHEAHATSLRLQRHSVETSHVIERAHILEKENTQLKEELAVLRAHPDTTPHPATFQVQELTLAHRRLSDKLTLTEESLLFRTTELAHARSDLAKARHNVDGAEALASRTRNELKEAQARGRELERRARAAEEERRLADLVVHEYADLVRTLEGRPRISPSSQSFSSSATSSSATLVETLVEGKSGLQRLLEEFNAETERLGAELSRQQDEYALLSAELEAECKRASDDRARLVAAEAALEKYQIDDNTAAKMVSRYMKFSQSSIDALQHAMEAMRARHAATTATLSVEIDHLQRSLLGERREGERLRLALDGLTEDISRETYGRRREISLRLAFLGREESLAEGLRRWIRRSRESFDHGGSSEDGQHALSNLRVVFDSSIRDAELLLESLNGPPSADGDPIGSLARVIAAQNAVTNLTHELHVETERRLELERRLAQYYVAHGVSTPIVNGVSHSPETLTTKHDSRKLPERLSDLPLLHSATDKPHQNGSTTVTRSVMQSASNASIELDLQDAPVPDGNDVFPASSSHLLSTIPETRTSSSVIHFQPTDTAVSSPFNKPLIEDVAEHSRDNDDPPPCTPPAGGNIDMDSAGISQSAHSAPLVTQEDTAELASTPTATLRPGPLDGAVVDSILPPIGAELQTLASPTNYTQARDYSSLSIPSHIPEDESELVIAEVGPVKPSEAENEPTTSGQMPVAVGNVFMPIQSDAPDAIPPSSSQLFTATSAPTIVPAKVPSLLPNLHNVKQRYNTLQHGFRDCYLALKEMKKGLMQLPKNLEMALVLQKAVERLVDFNEDARVELEIRVTDEARITSGYEALLTIPGAMSDEIDEAQLEAEIKAFLDGTDREVSKATQQFSHKLDDLEHDIAAVKHALHELSASSEDLPPPRSPAKPWSSWASGLLTPSRPASPAFGSISASPKPHQLPLSHSRQRSDDSVVSNHNDPFASLGLRISMPIPVIPASPSLTPAKMNTQFRMAPASYMLGLGARTQSFGLKSISPVRPQFISPLAASNPEDDDTTTSDGEEGDDVDSDVE</sequence>
<dbReference type="InParanoid" id="A0A165G0S9"/>
<name>A0A165G0S9_9APHY</name>
<organism evidence="3 4">
    <name type="scientific">Laetiporus sulphureus 93-53</name>
    <dbReference type="NCBI Taxonomy" id="1314785"/>
    <lineage>
        <taxon>Eukaryota</taxon>
        <taxon>Fungi</taxon>
        <taxon>Dikarya</taxon>
        <taxon>Basidiomycota</taxon>
        <taxon>Agaricomycotina</taxon>
        <taxon>Agaricomycetes</taxon>
        <taxon>Polyporales</taxon>
        <taxon>Laetiporus</taxon>
    </lineage>
</organism>
<keyword evidence="1" id="KW-0175">Coiled coil</keyword>
<reference evidence="3 4" key="1">
    <citation type="journal article" date="2016" name="Mol. Biol. Evol.">
        <title>Comparative Genomics of Early-Diverging Mushroom-Forming Fungi Provides Insights into the Origins of Lignocellulose Decay Capabilities.</title>
        <authorList>
            <person name="Nagy L.G."/>
            <person name="Riley R."/>
            <person name="Tritt A."/>
            <person name="Adam C."/>
            <person name="Daum C."/>
            <person name="Floudas D."/>
            <person name="Sun H."/>
            <person name="Yadav J.S."/>
            <person name="Pangilinan J."/>
            <person name="Larsson K.H."/>
            <person name="Matsuura K."/>
            <person name="Barry K."/>
            <person name="Labutti K."/>
            <person name="Kuo R."/>
            <person name="Ohm R.A."/>
            <person name="Bhattacharya S.S."/>
            <person name="Shirouzu T."/>
            <person name="Yoshinaga Y."/>
            <person name="Martin F.M."/>
            <person name="Grigoriev I.V."/>
            <person name="Hibbett D.S."/>
        </authorList>
    </citation>
    <scope>NUCLEOTIDE SEQUENCE [LARGE SCALE GENOMIC DNA]</scope>
    <source>
        <strain evidence="3 4">93-53</strain>
    </source>
</reference>
<dbReference type="OrthoDB" id="2592022at2759"/>
<evidence type="ECO:0000313" key="3">
    <source>
        <dbReference type="EMBL" id="KZT09677.1"/>
    </source>
</evidence>
<dbReference type="STRING" id="1314785.A0A165G0S9"/>
<evidence type="ECO:0000256" key="2">
    <source>
        <dbReference type="SAM" id="MobiDB-lite"/>
    </source>
</evidence>
<dbReference type="GeneID" id="63828194"/>
<protein>
    <submittedName>
        <fullName evidence="3">Uncharacterized protein</fullName>
    </submittedName>
</protein>
<feature type="region of interest" description="Disordered" evidence="2">
    <location>
        <begin position="1029"/>
        <end position="1058"/>
    </location>
</feature>
<feature type="region of interest" description="Disordered" evidence="2">
    <location>
        <begin position="592"/>
        <end position="628"/>
    </location>
</feature>
<evidence type="ECO:0000313" key="4">
    <source>
        <dbReference type="Proteomes" id="UP000076871"/>
    </source>
</evidence>
<feature type="coiled-coil region" evidence="1">
    <location>
        <begin position="111"/>
        <end position="159"/>
    </location>
</feature>
<keyword evidence="4" id="KW-1185">Reference proteome</keyword>
<feature type="coiled-coil region" evidence="1">
    <location>
        <begin position="216"/>
        <end position="261"/>
    </location>
</feature>
<feature type="region of interest" description="Disordered" evidence="2">
    <location>
        <begin position="902"/>
        <end position="964"/>
    </location>
</feature>
<accession>A0A165G0S9</accession>
<feature type="compositionally biased region" description="Acidic residues" evidence="2">
    <location>
        <begin position="1037"/>
        <end position="1058"/>
    </location>
</feature>
<gene>
    <name evidence="3" type="ORF">LAESUDRAFT_741912</name>
</gene>
<dbReference type="Proteomes" id="UP000076871">
    <property type="component" value="Unassembled WGS sequence"/>
</dbReference>
<evidence type="ECO:0000256" key="1">
    <source>
        <dbReference type="SAM" id="Coils"/>
    </source>
</evidence>
<dbReference type="EMBL" id="KV427611">
    <property type="protein sequence ID" value="KZT09677.1"/>
    <property type="molecule type" value="Genomic_DNA"/>
</dbReference>
<proteinExistence type="predicted"/>
<dbReference type="AlphaFoldDB" id="A0A165G0S9"/>